<proteinExistence type="inferred from homology"/>
<organism evidence="7 8">
    <name type="scientific">Apiospora saccharicola</name>
    <dbReference type="NCBI Taxonomy" id="335842"/>
    <lineage>
        <taxon>Eukaryota</taxon>
        <taxon>Fungi</taxon>
        <taxon>Dikarya</taxon>
        <taxon>Ascomycota</taxon>
        <taxon>Pezizomycotina</taxon>
        <taxon>Sordariomycetes</taxon>
        <taxon>Xylariomycetidae</taxon>
        <taxon>Amphisphaeriales</taxon>
        <taxon>Apiosporaceae</taxon>
        <taxon>Apiospora</taxon>
    </lineage>
</organism>
<feature type="domain" description="Prokaryotic-type class I peptide chain release factors" evidence="6">
    <location>
        <begin position="72"/>
        <end position="169"/>
    </location>
</feature>
<feature type="compositionally biased region" description="Basic residues" evidence="5">
    <location>
        <begin position="149"/>
        <end position="165"/>
    </location>
</feature>
<name>A0ABR1TJI4_9PEZI</name>
<feature type="compositionally biased region" description="Pro residues" evidence="5">
    <location>
        <begin position="62"/>
        <end position="72"/>
    </location>
</feature>
<feature type="compositionally biased region" description="Polar residues" evidence="5">
    <location>
        <begin position="209"/>
        <end position="222"/>
    </location>
</feature>
<gene>
    <name evidence="7" type="ORF">PG996_014862</name>
</gene>
<dbReference type="Pfam" id="PF00472">
    <property type="entry name" value="RF-1"/>
    <property type="match status" value="1"/>
</dbReference>
<dbReference type="InterPro" id="IPR000352">
    <property type="entry name" value="Pep_chain_release_fac_I"/>
</dbReference>
<dbReference type="Gene3D" id="3.30.160.20">
    <property type="match status" value="1"/>
</dbReference>
<evidence type="ECO:0000313" key="7">
    <source>
        <dbReference type="EMBL" id="KAK8046798.1"/>
    </source>
</evidence>
<evidence type="ECO:0000256" key="1">
    <source>
        <dbReference type="ARBA" id="ARBA00004173"/>
    </source>
</evidence>
<comment type="similarity">
    <text evidence="2">Belongs to the prokaryotic/mitochondrial release factor family.</text>
</comment>
<reference evidence="7 8" key="1">
    <citation type="submission" date="2023-01" db="EMBL/GenBank/DDBJ databases">
        <title>Analysis of 21 Apiospora genomes using comparative genomics revels a genus with tremendous synthesis potential of carbohydrate active enzymes and secondary metabolites.</title>
        <authorList>
            <person name="Sorensen T."/>
        </authorList>
    </citation>
    <scope>NUCLEOTIDE SEQUENCE [LARGE SCALE GENOMIC DNA]</scope>
    <source>
        <strain evidence="7 8">CBS 83171</strain>
    </source>
</reference>
<dbReference type="PANTHER" id="PTHR46203:SF1">
    <property type="entry name" value="MITOCHONDRIAL TRANSLATION RELEASE FACTOR IN RESCUE"/>
    <property type="match status" value="1"/>
</dbReference>
<evidence type="ECO:0000259" key="6">
    <source>
        <dbReference type="Pfam" id="PF00472"/>
    </source>
</evidence>
<sequence>MAAFRATRRLADPSSSWSSVSLLQLLKPAATISTAFLHPLANGHYQRRTLATTPSLHKKTPQYPPKPRPPPDTDLDESFLKGSGPGGQKINKTNSAVQLKHLPTGIVVKCQATRSRTQNRLIARQLLAERLDDLTKGDQSRSAIVGEAKRKKRASSAKKSRRKYRKLDEERQEVVAGDEGEGEGWDEELEEQVDNKTSSEGIGEAASGNDETVSGHNAQVENARSEDREVHRGINETGKN</sequence>
<keyword evidence="8" id="KW-1185">Reference proteome</keyword>
<evidence type="ECO:0000256" key="3">
    <source>
        <dbReference type="ARBA" id="ARBA00022946"/>
    </source>
</evidence>
<comment type="caution">
    <text evidence="7">The sequence shown here is derived from an EMBL/GenBank/DDBJ whole genome shotgun (WGS) entry which is preliminary data.</text>
</comment>
<evidence type="ECO:0000256" key="2">
    <source>
        <dbReference type="ARBA" id="ARBA00010835"/>
    </source>
</evidence>
<dbReference type="SUPFAM" id="SSF75620">
    <property type="entry name" value="Release factor"/>
    <property type="match status" value="1"/>
</dbReference>
<comment type="subcellular location">
    <subcellularLocation>
        <location evidence="1">Mitochondrion</location>
    </subcellularLocation>
</comment>
<feature type="compositionally biased region" description="Acidic residues" evidence="5">
    <location>
        <begin position="176"/>
        <end position="192"/>
    </location>
</feature>
<feature type="compositionally biased region" description="Basic and acidic residues" evidence="5">
    <location>
        <begin position="223"/>
        <end position="240"/>
    </location>
</feature>
<keyword evidence="3" id="KW-0809">Transit peptide</keyword>
<protein>
    <recommendedName>
        <fullName evidence="6">Prokaryotic-type class I peptide chain release factors domain-containing protein</fullName>
    </recommendedName>
</protein>
<dbReference type="InterPro" id="IPR052405">
    <property type="entry name" value="Mito_Transl_Release_Factor"/>
</dbReference>
<evidence type="ECO:0000256" key="4">
    <source>
        <dbReference type="ARBA" id="ARBA00023128"/>
    </source>
</evidence>
<feature type="region of interest" description="Disordered" evidence="5">
    <location>
        <begin position="51"/>
        <end position="96"/>
    </location>
</feature>
<dbReference type="Proteomes" id="UP001446871">
    <property type="component" value="Unassembled WGS sequence"/>
</dbReference>
<dbReference type="PANTHER" id="PTHR46203">
    <property type="entry name" value="PROBABLE PEPTIDE CHAIN RELEASE FACTOR C12ORF65"/>
    <property type="match status" value="1"/>
</dbReference>
<feature type="region of interest" description="Disordered" evidence="5">
    <location>
        <begin position="144"/>
        <end position="240"/>
    </location>
</feature>
<evidence type="ECO:0000256" key="5">
    <source>
        <dbReference type="SAM" id="MobiDB-lite"/>
    </source>
</evidence>
<evidence type="ECO:0000313" key="8">
    <source>
        <dbReference type="Proteomes" id="UP001446871"/>
    </source>
</evidence>
<dbReference type="EMBL" id="JAQQWM010000009">
    <property type="protein sequence ID" value="KAK8046798.1"/>
    <property type="molecule type" value="Genomic_DNA"/>
</dbReference>
<keyword evidence="4" id="KW-0496">Mitochondrion</keyword>
<dbReference type="InterPro" id="IPR045853">
    <property type="entry name" value="Pep_chain_release_fac_I_sf"/>
</dbReference>
<accession>A0ABR1TJI4</accession>